<dbReference type="EMBL" id="SRLO01000100">
    <property type="protein sequence ID" value="TNN75699.1"/>
    <property type="molecule type" value="Genomic_DNA"/>
</dbReference>
<evidence type="ECO:0000313" key="2">
    <source>
        <dbReference type="EMBL" id="TNN75699.1"/>
    </source>
</evidence>
<dbReference type="AlphaFoldDB" id="A0A4Z2ICC6"/>
<accession>A0A4Z2ICC6</accession>
<proteinExistence type="predicted"/>
<name>A0A4Z2ICC6_9TELE</name>
<gene>
    <name evidence="2" type="ORF">EYF80_014062</name>
</gene>
<evidence type="ECO:0000256" key="1">
    <source>
        <dbReference type="SAM" id="MobiDB-lite"/>
    </source>
</evidence>
<keyword evidence="3" id="KW-1185">Reference proteome</keyword>
<organism evidence="2 3">
    <name type="scientific">Liparis tanakae</name>
    <name type="common">Tanaka's snailfish</name>
    <dbReference type="NCBI Taxonomy" id="230148"/>
    <lineage>
        <taxon>Eukaryota</taxon>
        <taxon>Metazoa</taxon>
        <taxon>Chordata</taxon>
        <taxon>Craniata</taxon>
        <taxon>Vertebrata</taxon>
        <taxon>Euteleostomi</taxon>
        <taxon>Actinopterygii</taxon>
        <taxon>Neopterygii</taxon>
        <taxon>Teleostei</taxon>
        <taxon>Neoteleostei</taxon>
        <taxon>Acanthomorphata</taxon>
        <taxon>Eupercaria</taxon>
        <taxon>Perciformes</taxon>
        <taxon>Cottioidei</taxon>
        <taxon>Cottales</taxon>
        <taxon>Liparidae</taxon>
        <taxon>Liparis</taxon>
    </lineage>
</organism>
<comment type="caution">
    <text evidence="2">The sequence shown here is derived from an EMBL/GenBank/DDBJ whole genome shotgun (WGS) entry which is preliminary data.</text>
</comment>
<evidence type="ECO:0000313" key="3">
    <source>
        <dbReference type="Proteomes" id="UP000314294"/>
    </source>
</evidence>
<sequence length="206" mass="23740">MLQQNGSASVQQLPSRGQELLFQEVLKWRFCQYQKRQQARGGQQAQLHQTVEVSSQQDMRNIHRRFPQPVRDRCSQQREPINLRGNNKQLRVSEWKKLLHIGANQSHEHDQTHLAKSNQNKSDELGPVMTLTLPCDSELWKELATNTGEHSSNSGWEQLHSTREVFERNIKEAAINNKSQSACVGVQDQQDALRDGKRCLCCLWMG</sequence>
<feature type="region of interest" description="Disordered" evidence="1">
    <location>
        <begin position="106"/>
        <end position="125"/>
    </location>
</feature>
<dbReference type="Proteomes" id="UP000314294">
    <property type="component" value="Unassembled WGS sequence"/>
</dbReference>
<reference evidence="2 3" key="1">
    <citation type="submission" date="2019-03" db="EMBL/GenBank/DDBJ databases">
        <title>First draft genome of Liparis tanakae, snailfish: a comprehensive survey of snailfish specific genes.</title>
        <authorList>
            <person name="Kim W."/>
            <person name="Song I."/>
            <person name="Jeong J.-H."/>
            <person name="Kim D."/>
            <person name="Kim S."/>
            <person name="Ryu S."/>
            <person name="Song J.Y."/>
            <person name="Lee S.K."/>
        </authorList>
    </citation>
    <scope>NUCLEOTIDE SEQUENCE [LARGE SCALE GENOMIC DNA]</scope>
    <source>
        <tissue evidence="2">Muscle</tissue>
    </source>
</reference>
<protein>
    <submittedName>
        <fullName evidence="2">Uncharacterized protein</fullName>
    </submittedName>
</protein>